<dbReference type="OrthoDB" id="3175656at2"/>
<evidence type="ECO:0000259" key="1">
    <source>
        <dbReference type="SMART" id="SM00829"/>
    </source>
</evidence>
<dbReference type="Proteomes" id="UP000480122">
    <property type="component" value="Unassembled WGS sequence"/>
</dbReference>
<dbReference type="Pfam" id="PF00107">
    <property type="entry name" value="ADH_zinc_N"/>
    <property type="match status" value="1"/>
</dbReference>
<dbReference type="InterPro" id="IPR011032">
    <property type="entry name" value="GroES-like_sf"/>
</dbReference>
<dbReference type="Pfam" id="PF08240">
    <property type="entry name" value="ADH_N"/>
    <property type="match status" value="1"/>
</dbReference>
<dbReference type="PANTHER" id="PTHR11695:SF294">
    <property type="entry name" value="RETICULON-4-INTERACTING PROTEIN 1, MITOCHONDRIAL"/>
    <property type="match status" value="1"/>
</dbReference>
<dbReference type="SUPFAM" id="SSF51735">
    <property type="entry name" value="NAD(P)-binding Rossmann-fold domains"/>
    <property type="match status" value="1"/>
</dbReference>
<dbReference type="RefSeq" id="WP_155843475.1">
    <property type="nucleotide sequence ID" value="NZ_BAAAIA010000008.1"/>
</dbReference>
<evidence type="ECO:0000313" key="2">
    <source>
        <dbReference type="EMBL" id="MUN08601.1"/>
    </source>
</evidence>
<dbReference type="PANTHER" id="PTHR11695">
    <property type="entry name" value="ALCOHOL DEHYDROGENASE RELATED"/>
    <property type="match status" value="1"/>
</dbReference>
<gene>
    <name evidence="2" type="ORF">GLX25_15940</name>
</gene>
<dbReference type="CDD" id="cd05289">
    <property type="entry name" value="MDR_like_2"/>
    <property type="match status" value="1"/>
</dbReference>
<protein>
    <submittedName>
        <fullName evidence="2">Zinc-binding dehydrogenase</fullName>
    </submittedName>
</protein>
<dbReference type="InterPro" id="IPR020843">
    <property type="entry name" value="ER"/>
</dbReference>
<sequence length="310" mass="31614">MKALVLKDFDTAPEVAEVDLPEPGAGEVRVRIKAASINGFDVAVAGGRLKGMMTHRFPVVVGKDYAGVIDALGQDVTEFVVGDRVFGVVSKEDLGDGSFGEYVTVPVATGIARIPEGIGYTEAAALGLAGTAAADAFDAAAIGAGQRVLVAGATGGVGQQVVQLAAKAGAEVVATATSDEEVAKVRELGAASTVDYRADVAAQVRQLHPSGVDAVLHFAGDPAALASIVREGGVLVSTLVMDPAQLQVEGVRVVPIFAQSTNATLERIARDHAEGHTAVTVQRVYTLDEAPDALGHFAAGTLGKLVLAIN</sequence>
<dbReference type="InterPro" id="IPR013149">
    <property type="entry name" value="ADH-like_C"/>
</dbReference>
<dbReference type="GO" id="GO:0016491">
    <property type="term" value="F:oxidoreductase activity"/>
    <property type="evidence" value="ECO:0007669"/>
    <property type="project" value="InterPro"/>
</dbReference>
<organism evidence="2 3">
    <name type="scientific">Agromyces luteolus</name>
    <dbReference type="NCBI Taxonomy" id="88373"/>
    <lineage>
        <taxon>Bacteria</taxon>
        <taxon>Bacillati</taxon>
        <taxon>Actinomycetota</taxon>
        <taxon>Actinomycetes</taxon>
        <taxon>Micrococcales</taxon>
        <taxon>Microbacteriaceae</taxon>
        <taxon>Agromyces</taxon>
    </lineage>
</organism>
<proteinExistence type="predicted"/>
<keyword evidence="3" id="KW-1185">Reference proteome</keyword>
<comment type="caution">
    <text evidence="2">The sequence shown here is derived from an EMBL/GenBank/DDBJ whole genome shotgun (WGS) entry which is preliminary data.</text>
</comment>
<dbReference type="Gene3D" id="3.90.180.10">
    <property type="entry name" value="Medium-chain alcohol dehydrogenases, catalytic domain"/>
    <property type="match status" value="1"/>
</dbReference>
<reference evidence="2 3" key="1">
    <citation type="submission" date="2019-11" db="EMBL/GenBank/DDBJ databases">
        <title>Agromyces kandeliae sp. nov., isolated from mangrove soil.</title>
        <authorList>
            <person name="Wang R."/>
        </authorList>
    </citation>
    <scope>NUCLEOTIDE SEQUENCE [LARGE SCALE GENOMIC DNA]</scope>
    <source>
        <strain evidence="2 3">JCM 11431</strain>
    </source>
</reference>
<dbReference type="EMBL" id="WODA01000025">
    <property type="protein sequence ID" value="MUN08601.1"/>
    <property type="molecule type" value="Genomic_DNA"/>
</dbReference>
<accession>A0A7C9HJN1</accession>
<feature type="domain" description="Enoyl reductase (ER)" evidence="1">
    <location>
        <begin position="10"/>
        <end position="307"/>
    </location>
</feature>
<dbReference type="InterPro" id="IPR036291">
    <property type="entry name" value="NAD(P)-bd_dom_sf"/>
</dbReference>
<dbReference type="SMART" id="SM00829">
    <property type="entry name" value="PKS_ER"/>
    <property type="match status" value="1"/>
</dbReference>
<dbReference type="Gene3D" id="3.40.50.720">
    <property type="entry name" value="NAD(P)-binding Rossmann-like Domain"/>
    <property type="match status" value="1"/>
</dbReference>
<dbReference type="SUPFAM" id="SSF50129">
    <property type="entry name" value="GroES-like"/>
    <property type="match status" value="1"/>
</dbReference>
<dbReference type="InterPro" id="IPR050700">
    <property type="entry name" value="YIM1/Zinc_Alcohol_DH_Fams"/>
</dbReference>
<dbReference type="AlphaFoldDB" id="A0A7C9HJN1"/>
<name>A0A7C9HJN1_9MICO</name>
<evidence type="ECO:0000313" key="3">
    <source>
        <dbReference type="Proteomes" id="UP000480122"/>
    </source>
</evidence>
<dbReference type="InterPro" id="IPR013154">
    <property type="entry name" value="ADH-like_N"/>
</dbReference>